<dbReference type="PROSITE" id="PS00600">
    <property type="entry name" value="AA_TRANSFER_CLASS_3"/>
    <property type="match status" value="1"/>
</dbReference>
<dbReference type="GO" id="GO:0009102">
    <property type="term" value="P:biotin biosynthetic process"/>
    <property type="evidence" value="ECO:0007669"/>
    <property type="project" value="UniProtKB-UniRule"/>
</dbReference>
<evidence type="ECO:0000256" key="6">
    <source>
        <dbReference type="ARBA" id="ARBA00022756"/>
    </source>
</evidence>
<feature type="site" description="Participates in the substrate recognition with KAPA and in a stacking interaction with the adenine ring of SAM" evidence="9">
    <location>
        <position position="16"/>
    </location>
</feature>
<dbReference type="STRING" id="314283.MED297_01550"/>
<feature type="binding site" evidence="9">
    <location>
        <begin position="111"/>
        <end position="112"/>
    </location>
    <ligand>
        <name>pyridoxal 5'-phosphate</name>
        <dbReference type="ChEBI" id="CHEBI:597326"/>
    </ligand>
</feature>
<dbReference type="InterPro" id="IPR049704">
    <property type="entry name" value="Aminotrans_3_PPA_site"/>
</dbReference>
<dbReference type="UniPathway" id="UPA00078">
    <property type="reaction ID" value="UER00160"/>
</dbReference>
<comment type="subcellular location">
    <subcellularLocation>
        <location evidence="9">Cytoplasm</location>
    </subcellularLocation>
</comment>
<evidence type="ECO:0000256" key="3">
    <source>
        <dbReference type="ARBA" id="ARBA00022576"/>
    </source>
</evidence>
<evidence type="ECO:0000256" key="8">
    <source>
        <dbReference type="ARBA" id="ARBA00048449"/>
    </source>
</evidence>
<dbReference type="NCBIfam" id="TIGR00508">
    <property type="entry name" value="bioA"/>
    <property type="match status" value="1"/>
</dbReference>
<dbReference type="FunFam" id="3.40.640.10:FF:000041">
    <property type="entry name" value="Adenosylmethionine-8-amino-7-oxononanoate aminotransferase"/>
    <property type="match status" value="1"/>
</dbReference>
<dbReference type="HOGENOM" id="CLU_016922_4_3_6"/>
<dbReference type="NCBIfam" id="NF004624">
    <property type="entry name" value="PRK05964.1"/>
    <property type="match status" value="1"/>
</dbReference>
<name>A4BBY0_9GAMM</name>
<comment type="catalytic activity">
    <reaction evidence="8 9">
        <text>(8S)-8-amino-7-oxononanoate + S-adenosyl-L-methionine = S-adenosyl-4-methylsulfanyl-2-oxobutanoate + (7R,8S)-7,8-diammoniononanoate</text>
        <dbReference type="Rhea" id="RHEA:16861"/>
        <dbReference type="ChEBI" id="CHEBI:16490"/>
        <dbReference type="ChEBI" id="CHEBI:59789"/>
        <dbReference type="ChEBI" id="CHEBI:149468"/>
        <dbReference type="ChEBI" id="CHEBI:149469"/>
        <dbReference type="EC" id="2.6.1.62"/>
    </reaction>
</comment>
<comment type="cofactor">
    <cofactor evidence="1 9">
        <name>pyridoxal 5'-phosphate</name>
        <dbReference type="ChEBI" id="CHEBI:597326"/>
    </cofactor>
</comment>
<organism evidence="10 11">
    <name type="scientific">Reinekea blandensis MED297</name>
    <dbReference type="NCBI Taxonomy" id="314283"/>
    <lineage>
        <taxon>Bacteria</taxon>
        <taxon>Pseudomonadati</taxon>
        <taxon>Pseudomonadota</taxon>
        <taxon>Gammaproteobacteria</taxon>
        <taxon>Oceanospirillales</taxon>
        <taxon>Saccharospirillaceae</taxon>
        <taxon>Reinekea</taxon>
    </lineage>
</organism>
<dbReference type="NCBIfam" id="NF005940">
    <property type="entry name" value="PRK07986.1"/>
    <property type="match status" value="1"/>
</dbReference>
<dbReference type="HAMAP" id="MF_00834">
    <property type="entry name" value="BioA"/>
    <property type="match status" value="1"/>
</dbReference>
<dbReference type="AlphaFoldDB" id="A4BBY0"/>
<dbReference type="OrthoDB" id="6073901at2"/>
<dbReference type="Pfam" id="PF00202">
    <property type="entry name" value="Aminotran_3"/>
    <property type="match status" value="1"/>
</dbReference>
<dbReference type="GO" id="GO:0004015">
    <property type="term" value="F:adenosylmethionine-8-amino-7-oxononanoate transaminase activity"/>
    <property type="evidence" value="ECO:0007669"/>
    <property type="project" value="UniProtKB-UniRule"/>
</dbReference>
<dbReference type="EMBL" id="AAOE01000004">
    <property type="protein sequence ID" value="EAR10465.1"/>
    <property type="molecule type" value="Genomic_DNA"/>
</dbReference>
<dbReference type="InterPro" id="IPR015424">
    <property type="entry name" value="PyrdxlP-dep_Trfase"/>
</dbReference>
<dbReference type="InterPro" id="IPR015421">
    <property type="entry name" value="PyrdxlP-dep_Trfase_major"/>
</dbReference>
<evidence type="ECO:0000256" key="7">
    <source>
        <dbReference type="ARBA" id="ARBA00022898"/>
    </source>
</evidence>
<proteinExistence type="inferred from homology"/>
<dbReference type="InterPro" id="IPR005815">
    <property type="entry name" value="BioA"/>
</dbReference>
<dbReference type="EC" id="2.6.1.62" evidence="9"/>
<feature type="binding site" evidence="9">
    <location>
        <position position="144"/>
    </location>
    <ligand>
        <name>substrate</name>
    </ligand>
</feature>
<dbReference type="Proteomes" id="UP000005953">
    <property type="component" value="Unassembled WGS sequence"/>
</dbReference>
<dbReference type="Gene3D" id="3.90.1150.10">
    <property type="entry name" value="Aspartate Aminotransferase, domain 1"/>
    <property type="match status" value="1"/>
</dbReference>
<comment type="similarity">
    <text evidence="9">Belongs to the class-III pyridoxal-phosphate-dependent aminotransferase family. BioA subfamily.</text>
</comment>
<dbReference type="PANTHER" id="PTHR42684:SF17">
    <property type="entry name" value="ADENOSYLMETHIONINE-8-AMINO-7-OXONONANOATE AMINOTRANSFERASE"/>
    <property type="match status" value="1"/>
</dbReference>
<keyword evidence="11" id="KW-1185">Reference proteome</keyword>
<keyword evidence="5 9" id="KW-0949">S-adenosyl-L-methionine</keyword>
<dbReference type="GO" id="GO:0030170">
    <property type="term" value="F:pyridoxal phosphate binding"/>
    <property type="evidence" value="ECO:0007669"/>
    <property type="project" value="UniProtKB-UniRule"/>
</dbReference>
<gene>
    <name evidence="9" type="primary">bioA</name>
    <name evidence="10" type="ORF">MED297_01550</name>
</gene>
<reference evidence="10 11" key="1">
    <citation type="submission" date="2006-02" db="EMBL/GenBank/DDBJ databases">
        <authorList>
            <person name="Pinhassi J."/>
            <person name="Pedros-Alio C."/>
            <person name="Ferriera S."/>
            <person name="Johnson J."/>
            <person name="Kravitz S."/>
            <person name="Halpern A."/>
            <person name="Remington K."/>
            <person name="Beeson K."/>
            <person name="Tran B."/>
            <person name="Rogers Y.-H."/>
            <person name="Friedman R."/>
            <person name="Venter J.C."/>
        </authorList>
    </citation>
    <scope>NUCLEOTIDE SEQUENCE [LARGE SCALE GENOMIC DNA]</scope>
    <source>
        <strain evidence="10 11">MED297</strain>
    </source>
</reference>
<dbReference type="RefSeq" id="WP_008046724.1">
    <property type="nucleotide sequence ID" value="NZ_CH724153.1"/>
</dbReference>
<comment type="pathway">
    <text evidence="2 9">Cofactor biosynthesis; biotin biosynthesis; 7,8-diaminononanoate from 8-amino-7-oxononanoate (SAM route): step 1/1.</text>
</comment>
<keyword evidence="6 9" id="KW-0093">Biotin biosynthesis</keyword>
<feature type="binding site" evidence="9">
    <location>
        <position position="274"/>
    </location>
    <ligand>
        <name>substrate</name>
    </ligand>
</feature>
<feature type="binding site" evidence="9">
    <location>
        <begin position="308"/>
        <end position="309"/>
    </location>
    <ligand>
        <name>pyridoxal 5'-phosphate</name>
        <dbReference type="ChEBI" id="CHEBI:597326"/>
    </ligand>
</feature>
<feature type="modified residue" description="N6-(pyridoxal phosphate)lysine" evidence="9">
    <location>
        <position position="274"/>
    </location>
</feature>
<feature type="binding site" evidence="9">
    <location>
        <position position="245"/>
    </location>
    <ligand>
        <name>pyridoxal 5'-phosphate</name>
        <dbReference type="ChEBI" id="CHEBI:597326"/>
    </ligand>
</feature>
<keyword evidence="4 9" id="KW-0808">Transferase</keyword>
<feature type="binding site" evidence="9">
    <location>
        <position position="307"/>
    </location>
    <ligand>
        <name>substrate</name>
    </ligand>
</feature>
<evidence type="ECO:0000256" key="2">
    <source>
        <dbReference type="ARBA" id="ARBA00005063"/>
    </source>
</evidence>
<evidence type="ECO:0000313" key="10">
    <source>
        <dbReference type="EMBL" id="EAR10465.1"/>
    </source>
</evidence>
<evidence type="ECO:0000256" key="9">
    <source>
        <dbReference type="HAMAP-Rule" id="MF_00834"/>
    </source>
</evidence>
<protein>
    <recommendedName>
        <fullName evidence="9">Adenosylmethionine-8-amino-7-oxononanoate aminotransferase</fullName>
        <ecNumber evidence="9">2.6.1.62</ecNumber>
    </recommendedName>
    <alternativeName>
        <fullName evidence="9">7,8-diamino-pelargonic acid aminotransferase</fullName>
        <shortName evidence="9">DAPA AT</shortName>
        <shortName evidence="9">DAPA aminotransferase</shortName>
    </alternativeName>
    <alternativeName>
        <fullName evidence="9">7,8-diaminononanoate synthase</fullName>
        <shortName evidence="9">DANS</shortName>
    </alternativeName>
    <alternativeName>
        <fullName evidence="9">Diaminopelargonic acid synthase</fullName>
    </alternativeName>
</protein>
<dbReference type="CDD" id="cd00610">
    <property type="entry name" value="OAT_like"/>
    <property type="match status" value="1"/>
</dbReference>
<keyword evidence="7 9" id="KW-0663">Pyridoxal phosphate</keyword>
<comment type="subunit">
    <text evidence="9">Homodimer.</text>
</comment>
<keyword evidence="9" id="KW-0963">Cytoplasm</keyword>
<feature type="binding site" evidence="9">
    <location>
        <position position="391"/>
    </location>
    <ligand>
        <name>substrate</name>
    </ligand>
</feature>
<evidence type="ECO:0000256" key="1">
    <source>
        <dbReference type="ARBA" id="ARBA00001933"/>
    </source>
</evidence>
<comment type="caution">
    <text evidence="10">The sequence shown here is derived from an EMBL/GenBank/DDBJ whole genome shotgun (WGS) entry which is preliminary data.</text>
</comment>
<sequence length="426" mass="47027">MTIDTQFDANHLWHPYTSTINPLPCQGVKAAKGVRLTLDDDREVIDAMASWWSVVHGHNVPELNTALIDQAQTMAHVMFGGITHEPAVALGKQLVNMTPEPLQKVFLADSGSVSVEVALKMAIQYWAGKQQPQKTRMVTVNHGYHGDTFGAMSVCDPVNGMHSLFEQVLPKSLFLGALPTGYSTDIDETLAQQFEQQIADHQHELAAFIIEPVVQGAGGMRIYNPEWLKRIRQWCDRYNILLIFDEIATGFGRTGKLFALEHAEVVPDILCLGKALSGGYMTLAATLTSDAVATGVCESDAGVFMHGPTFMGNPLACAVASRSLALLVETHWSENVYRIERHLKTQLLPLIRHQAVKDVRVLGAIGVMEMQAPVDVATAQNFFIERGVWIRPFGKLIYIMPPFVTDNDDLTVITQAMRDFAEMKSA</sequence>
<dbReference type="SUPFAM" id="SSF53383">
    <property type="entry name" value="PLP-dependent transferases"/>
    <property type="match status" value="1"/>
</dbReference>
<feature type="binding site" evidence="9">
    <location>
        <position position="51"/>
    </location>
    <ligand>
        <name>substrate</name>
    </ligand>
</feature>
<dbReference type="Gene3D" id="3.40.640.10">
    <property type="entry name" value="Type I PLP-dependent aspartate aminotransferase-like (Major domain)"/>
    <property type="match status" value="1"/>
</dbReference>
<keyword evidence="3 9" id="KW-0032">Aminotransferase</keyword>
<dbReference type="GO" id="GO:0005737">
    <property type="term" value="C:cytoplasm"/>
    <property type="evidence" value="ECO:0007669"/>
    <property type="project" value="UniProtKB-SubCell"/>
</dbReference>
<evidence type="ECO:0000256" key="5">
    <source>
        <dbReference type="ARBA" id="ARBA00022691"/>
    </source>
</evidence>
<accession>A4BBY0</accession>
<comment type="function">
    <text evidence="9">Catalyzes the transfer of the alpha-amino group from S-adenosyl-L-methionine (SAM) to 7-keto-8-aminopelargonic acid (KAPA) to form 7,8-diaminopelargonic acid (DAPA). It is the only aminotransferase known to utilize SAM as an amino donor.</text>
</comment>
<dbReference type="InterPro" id="IPR015422">
    <property type="entry name" value="PyrdxlP-dep_Trfase_small"/>
</dbReference>
<evidence type="ECO:0000256" key="4">
    <source>
        <dbReference type="ARBA" id="ARBA00022679"/>
    </source>
</evidence>
<evidence type="ECO:0000313" key="11">
    <source>
        <dbReference type="Proteomes" id="UP000005953"/>
    </source>
</evidence>
<dbReference type="PANTHER" id="PTHR42684">
    <property type="entry name" value="ADENOSYLMETHIONINE-8-AMINO-7-OXONONANOATE AMINOTRANSFERASE"/>
    <property type="match status" value="1"/>
</dbReference>
<dbReference type="InterPro" id="IPR005814">
    <property type="entry name" value="Aminotrans_3"/>
</dbReference>